<dbReference type="AlphaFoldDB" id="A0AAV7VAE8"/>
<dbReference type="GO" id="GO:0006355">
    <property type="term" value="P:regulation of DNA-templated transcription"/>
    <property type="evidence" value="ECO:0007669"/>
    <property type="project" value="InterPro"/>
</dbReference>
<evidence type="ECO:0000256" key="6">
    <source>
        <dbReference type="SAM" id="MobiDB-lite"/>
    </source>
</evidence>
<evidence type="ECO:0000313" key="7">
    <source>
        <dbReference type="EMBL" id="KAJ1198322.1"/>
    </source>
</evidence>
<keyword evidence="3" id="KW-0804">Transcription</keyword>
<evidence type="ECO:0000256" key="5">
    <source>
        <dbReference type="ARBA" id="ARBA00025784"/>
    </source>
</evidence>
<reference evidence="7" key="1">
    <citation type="journal article" date="2022" name="bioRxiv">
        <title>Sequencing and chromosome-scale assembly of the giantPleurodeles waltlgenome.</title>
        <authorList>
            <person name="Brown T."/>
            <person name="Elewa A."/>
            <person name="Iarovenko S."/>
            <person name="Subramanian E."/>
            <person name="Araus A.J."/>
            <person name="Petzold A."/>
            <person name="Susuki M."/>
            <person name="Suzuki K.-i.T."/>
            <person name="Hayashi T."/>
            <person name="Toyoda A."/>
            <person name="Oliveira C."/>
            <person name="Osipova E."/>
            <person name="Leigh N.D."/>
            <person name="Simon A."/>
            <person name="Yun M.H."/>
        </authorList>
    </citation>
    <scope>NUCLEOTIDE SEQUENCE</scope>
    <source>
        <strain evidence="7">20211129_DDA</strain>
        <tissue evidence="7">Liver</tissue>
    </source>
</reference>
<evidence type="ECO:0008006" key="9">
    <source>
        <dbReference type="Google" id="ProtNLM"/>
    </source>
</evidence>
<evidence type="ECO:0000256" key="2">
    <source>
        <dbReference type="ARBA" id="ARBA00023015"/>
    </source>
</evidence>
<accession>A0AAV7VAE8</accession>
<comment type="similarity">
    <text evidence="5">Belongs to the vestigial family.</text>
</comment>
<proteinExistence type="inferred from homology"/>
<dbReference type="EMBL" id="JANPWB010000003">
    <property type="protein sequence ID" value="KAJ1198322.1"/>
    <property type="molecule type" value="Genomic_DNA"/>
</dbReference>
<dbReference type="InterPro" id="IPR011520">
    <property type="entry name" value="Vg_fam"/>
</dbReference>
<keyword evidence="4" id="KW-0539">Nucleus</keyword>
<keyword evidence="8" id="KW-1185">Reference proteome</keyword>
<dbReference type="Proteomes" id="UP001066276">
    <property type="component" value="Chromosome 2_1"/>
</dbReference>
<comment type="caution">
    <text evidence="7">The sequence shown here is derived from an EMBL/GenBank/DDBJ whole genome shotgun (WGS) entry which is preliminary data.</text>
</comment>
<dbReference type="GO" id="GO:0005634">
    <property type="term" value="C:nucleus"/>
    <property type="evidence" value="ECO:0007669"/>
    <property type="project" value="UniProtKB-SubCell"/>
</dbReference>
<evidence type="ECO:0000256" key="3">
    <source>
        <dbReference type="ARBA" id="ARBA00023163"/>
    </source>
</evidence>
<feature type="compositionally biased region" description="Polar residues" evidence="6">
    <location>
        <begin position="235"/>
        <end position="245"/>
    </location>
</feature>
<evidence type="ECO:0000313" key="8">
    <source>
        <dbReference type="Proteomes" id="UP001066276"/>
    </source>
</evidence>
<organism evidence="7 8">
    <name type="scientific">Pleurodeles waltl</name>
    <name type="common">Iberian ribbed newt</name>
    <dbReference type="NCBI Taxonomy" id="8319"/>
    <lineage>
        <taxon>Eukaryota</taxon>
        <taxon>Metazoa</taxon>
        <taxon>Chordata</taxon>
        <taxon>Craniata</taxon>
        <taxon>Vertebrata</taxon>
        <taxon>Euteleostomi</taxon>
        <taxon>Amphibia</taxon>
        <taxon>Batrachia</taxon>
        <taxon>Caudata</taxon>
        <taxon>Salamandroidea</taxon>
        <taxon>Salamandridae</taxon>
        <taxon>Pleurodelinae</taxon>
        <taxon>Pleurodeles</taxon>
    </lineage>
</organism>
<name>A0AAV7VAE8_PLEWA</name>
<evidence type="ECO:0000256" key="1">
    <source>
        <dbReference type="ARBA" id="ARBA00004123"/>
    </source>
</evidence>
<gene>
    <name evidence="7" type="ORF">NDU88_002164</name>
</gene>
<dbReference type="Pfam" id="PF07545">
    <property type="entry name" value="Vg_Tdu"/>
    <property type="match status" value="1"/>
</dbReference>
<sequence>MYTWKARDGGEAGSVCSVDRGTGRQVVSNRNFRRPKKMEEHGKHLSGVNKGKDQPIKAEWSSRCVVFTYFQGDINTVVDEHFSRALRNVKNPQDLSIKNKNESVILKNANHTSQGHINYSPQWTKQHQAAPVINMSPGTSMNSPPDHYPASVLQSHHSQPADMWHYPTMGTPITAAQGYHHHSIPAELHMVQGPAPDGKYGSLLSLLQHERCPPPMQEPAMKLEQSSPCAAGPAGSQSMLQSLSPQADIHSQERRKDLFQSQDRRTDLYYY</sequence>
<feature type="region of interest" description="Disordered" evidence="6">
    <location>
        <begin position="33"/>
        <end position="53"/>
    </location>
</feature>
<keyword evidence="2" id="KW-0805">Transcription regulation</keyword>
<dbReference type="PANTHER" id="PTHR15950:SF20">
    <property type="entry name" value="TRANSCRIPTION COFACTOR VESTIGIAL-LIKE PROTEIN 1"/>
    <property type="match status" value="1"/>
</dbReference>
<evidence type="ECO:0000256" key="4">
    <source>
        <dbReference type="ARBA" id="ARBA00023242"/>
    </source>
</evidence>
<comment type="subcellular location">
    <subcellularLocation>
        <location evidence="1">Nucleus</location>
    </subcellularLocation>
</comment>
<dbReference type="PANTHER" id="PTHR15950">
    <property type="entry name" value="TRANSCRIPTION COFACTOR VESTIGIAL-LIKE PROTEIN"/>
    <property type="match status" value="1"/>
</dbReference>
<protein>
    <recommendedName>
        <fullName evidence="9">Transcription cofactor vestigial-like protein 1</fullName>
    </recommendedName>
</protein>
<feature type="compositionally biased region" description="Basic and acidic residues" evidence="6">
    <location>
        <begin position="250"/>
        <end position="271"/>
    </location>
</feature>
<feature type="region of interest" description="Disordered" evidence="6">
    <location>
        <begin position="212"/>
        <end position="271"/>
    </location>
</feature>